<dbReference type="SUPFAM" id="SSF109854">
    <property type="entry name" value="DinB/YfiT-like putative metalloenzymes"/>
    <property type="match status" value="1"/>
</dbReference>
<evidence type="ECO:0000313" key="2">
    <source>
        <dbReference type="EMBL" id="TXE13144.1"/>
    </source>
</evidence>
<dbReference type="Proteomes" id="UP000321790">
    <property type="component" value="Unassembled WGS sequence"/>
</dbReference>
<dbReference type="InterPro" id="IPR024775">
    <property type="entry name" value="DinB-like"/>
</dbReference>
<dbReference type="AlphaFoldDB" id="A0A5C7AYE5"/>
<sequence>MQFQFDVLLNVRKALKQILDNASETQLNTIPKGFNNNIIWNIAHLVVSEQLLINKLSGLPVTVSDDLINAFKKGTKPTGNVSQQEIEVIKDLVISSIKKSEENYKTGLFKNYTEYTVSTTGNTLKTVEDALNFVLLHEGIHLGVVMALLKLVK</sequence>
<name>A0A5C7AYE5_9FLAO</name>
<proteinExistence type="predicted"/>
<feature type="domain" description="DinB-like" evidence="1">
    <location>
        <begin position="11"/>
        <end position="144"/>
    </location>
</feature>
<accession>A0A5C7AYE5</accession>
<dbReference type="OrthoDB" id="4295522at2"/>
<reference evidence="3" key="1">
    <citation type="submission" date="2019-08" db="EMBL/GenBank/DDBJ databases">
        <title>Seonamhaeicola sediminis sp. nov., isolated from marine sediment.</title>
        <authorList>
            <person name="Cao W.R."/>
        </authorList>
    </citation>
    <scope>NUCLEOTIDE SEQUENCE [LARGE SCALE GENOMIC DNA]</scope>
    <source>
        <strain evidence="3">Gy8</strain>
    </source>
</reference>
<dbReference type="Pfam" id="PF12867">
    <property type="entry name" value="DinB_2"/>
    <property type="match status" value="1"/>
</dbReference>
<gene>
    <name evidence="2" type="ORF">FUA26_04940</name>
</gene>
<dbReference type="RefSeq" id="WP_147132360.1">
    <property type="nucleotide sequence ID" value="NZ_VOSC01000012.1"/>
</dbReference>
<evidence type="ECO:0000313" key="3">
    <source>
        <dbReference type="Proteomes" id="UP000321790"/>
    </source>
</evidence>
<organism evidence="2 3">
    <name type="scientific">Seonamhaeicola algicola</name>
    <dbReference type="NCBI Taxonomy" id="1719036"/>
    <lineage>
        <taxon>Bacteria</taxon>
        <taxon>Pseudomonadati</taxon>
        <taxon>Bacteroidota</taxon>
        <taxon>Flavobacteriia</taxon>
        <taxon>Flavobacteriales</taxon>
        <taxon>Flavobacteriaceae</taxon>
    </lineage>
</organism>
<dbReference type="InterPro" id="IPR034660">
    <property type="entry name" value="DinB/YfiT-like"/>
</dbReference>
<comment type="caution">
    <text evidence="2">The sequence shown here is derived from an EMBL/GenBank/DDBJ whole genome shotgun (WGS) entry which is preliminary data.</text>
</comment>
<protein>
    <submittedName>
        <fullName evidence="2">DinB family protein</fullName>
    </submittedName>
</protein>
<keyword evidence="3" id="KW-1185">Reference proteome</keyword>
<dbReference type="Gene3D" id="1.20.120.450">
    <property type="entry name" value="dinb family like domain"/>
    <property type="match status" value="1"/>
</dbReference>
<dbReference type="EMBL" id="VOSC01000012">
    <property type="protein sequence ID" value="TXE13144.1"/>
    <property type="molecule type" value="Genomic_DNA"/>
</dbReference>
<evidence type="ECO:0000259" key="1">
    <source>
        <dbReference type="Pfam" id="PF12867"/>
    </source>
</evidence>